<evidence type="ECO:0000256" key="6">
    <source>
        <dbReference type="ARBA" id="ARBA00022968"/>
    </source>
</evidence>
<evidence type="ECO:0000256" key="13">
    <source>
        <dbReference type="SAM" id="Phobius"/>
    </source>
</evidence>
<dbReference type="InterPro" id="IPR038578">
    <property type="entry name" value="GT29-like_sf"/>
</dbReference>
<organism evidence="14 15">
    <name type="scientific">Gymnodraco acuticeps</name>
    <name type="common">Antarctic dragonfish</name>
    <dbReference type="NCBI Taxonomy" id="8218"/>
    <lineage>
        <taxon>Eukaryota</taxon>
        <taxon>Metazoa</taxon>
        <taxon>Chordata</taxon>
        <taxon>Craniata</taxon>
        <taxon>Vertebrata</taxon>
        <taxon>Euteleostomi</taxon>
        <taxon>Actinopterygii</taxon>
        <taxon>Neopterygii</taxon>
        <taxon>Teleostei</taxon>
        <taxon>Neoteleostei</taxon>
        <taxon>Acanthomorphata</taxon>
        <taxon>Eupercaria</taxon>
        <taxon>Perciformes</taxon>
        <taxon>Notothenioidei</taxon>
        <taxon>Bathydraconidae</taxon>
        <taxon>Gymnodraco</taxon>
    </lineage>
</organism>
<evidence type="ECO:0000256" key="7">
    <source>
        <dbReference type="ARBA" id="ARBA00022989"/>
    </source>
</evidence>
<dbReference type="PANTHER" id="PTHR11987">
    <property type="entry name" value="ALPHA-2,8-SIALYLTRANSFERASE"/>
    <property type="match status" value="1"/>
</dbReference>
<evidence type="ECO:0000256" key="12">
    <source>
        <dbReference type="PIRSR" id="PIRSR005557-2"/>
    </source>
</evidence>
<keyword evidence="4" id="KW-0808">Transferase</keyword>
<evidence type="ECO:0000256" key="5">
    <source>
        <dbReference type="ARBA" id="ARBA00022692"/>
    </source>
</evidence>
<protein>
    <submittedName>
        <fullName evidence="15">Alpha-2,8-sialyltransferase 8F-like isoform X1</fullName>
    </submittedName>
</protein>
<comment type="subcellular location">
    <subcellularLocation>
        <location evidence="1">Golgi apparatus membrane</location>
        <topology evidence="1">Single-pass type II membrane protein</topology>
    </subcellularLocation>
</comment>
<evidence type="ECO:0000256" key="11">
    <source>
        <dbReference type="ARBA" id="ARBA00023180"/>
    </source>
</evidence>
<evidence type="ECO:0000313" key="14">
    <source>
        <dbReference type="Proteomes" id="UP000515161"/>
    </source>
</evidence>
<keyword evidence="11" id="KW-0325">Glycoprotein</keyword>
<dbReference type="OrthoDB" id="10264956at2759"/>
<evidence type="ECO:0000256" key="4">
    <source>
        <dbReference type="ARBA" id="ARBA00022679"/>
    </source>
</evidence>
<name>A0A6P8T6Y7_GYMAC</name>
<dbReference type="PIRSF" id="PIRSF005557">
    <property type="entry name" value="Sialyl_trans"/>
    <property type="match status" value="1"/>
</dbReference>
<evidence type="ECO:0000256" key="10">
    <source>
        <dbReference type="ARBA" id="ARBA00023157"/>
    </source>
</evidence>
<keyword evidence="7 13" id="KW-1133">Transmembrane helix</keyword>
<dbReference type="InterPro" id="IPR012163">
    <property type="entry name" value="Sialyl_trans"/>
</dbReference>
<dbReference type="GeneID" id="117533385"/>
<dbReference type="KEGG" id="gacu:117533385"/>
<dbReference type="PANTHER" id="PTHR11987:SF50">
    <property type="entry name" value="ALPHA-2,8-SIALYLTRANSFERASE 8F"/>
    <property type="match status" value="1"/>
</dbReference>
<evidence type="ECO:0000256" key="2">
    <source>
        <dbReference type="ARBA" id="ARBA00006003"/>
    </source>
</evidence>
<evidence type="ECO:0000313" key="15">
    <source>
        <dbReference type="RefSeq" id="XP_034052975.1"/>
    </source>
</evidence>
<dbReference type="GO" id="GO:0006491">
    <property type="term" value="P:N-glycan processing"/>
    <property type="evidence" value="ECO:0007669"/>
    <property type="project" value="TreeGrafter"/>
</dbReference>
<dbReference type="GO" id="GO:0009311">
    <property type="term" value="P:oligosaccharide metabolic process"/>
    <property type="evidence" value="ECO:0007669"/>
    <property type="project" value="TreeGrafter"/>
</dbReference>
<reference evidence="15" key="1">
    <citation type="submission" date="2025-08" db="UniProtKB">
        <authorList>
            <consortium name="RefSeq"/>
        </authorList>
    </citation>
    <scope>IDENTIFICATION</scope>
</reference>
<dbReference type="Pfam" id="PF00777">
    <property type="entry name" value="Glyco_transf_29"/>
    <property type="match status" value="1"/>
</dbReference>
<keyword evidence="3" id="KW-0328">Glycosyltransferase</keyword>
<evidence type="ECO:0000256" key="8">
    <source>
        <dbReference type="ARBA" id="ARBA00023034"/>
    </source>
</evidence>
<dbReference type="RefSeq" id="XP_034052975.1">
    <property type="nucleotide sequence ID" value="XM_034197084.1"/>
</dbReference>
<evidence type="ECO:0000256" key="3">
    <source>
        <dbReference type="ARBA" id="ARBA00022676"/>
    </source>
</evidence>
<dbReference type="Proteomes" id="UP000515161">
    <property type="component" value="Unplaced"/>
</dbReference>
<keyword evidence="14" id="KW-1185">Reference proteome</keyword>
<dbReference type="Gene3D" id="3.90.1480.20">
    <property type="entry name" value="Glycosyl transferase family 29"/>
    <property type="match status" value="1"/>
</dbReference>
<gene>
    <name evidence="15" type="primary">LOC117533385</name>
</gene>
<keyword evidence="6" id="KW-0735">Signal-anchor</keyword>
<feature type="disulfide bond" evidence="12">
    <location>
        <begin position="145"/>
        <end position="294"/>
    </location>
</feature>
<dbReference type="InterPro" id="IPR050943">
    <property type="entry name" value="Glycosyltr_29_Sialyltrsf"/>
</dbReference>
<accession>A0A6P8T6Y7</accession>
<evidence type="ECO:0000256" key="9">
    <source>
        <dbReference type="ARBA" id="ARBA00023136"/>
    </source>
</evidence>
<evidence type="ECO:0000256" key="1">
    <source>
        <dbReference type="ARBA" id="ARBA00004323"/>
    </source>
</evidence>
<keyword evidence="5 13" id="KW-0812">Transmembrane</keyword>
<comment type="similarity">
    <text evidence="2">Belongs to the glycosyltransferase 29 family.</text>
</comment>
<sequence>MKRHHDKLSISLIITVFCLGSLLTTAFWIIVDNSHLVPSRPPSPKKIPPWPSDLCKGCRALIEKVRERYSKTWKKQEDLYRNLSSQLRSQCQGFDRAIITQANTPVGSTIVYAREKNKKTLKVTPEIFSTFIKENPFPKKKWETCAIVGNSGILANSSCGEMIDSAELVIRCNLPSLGKGYERHVGTKTDIVTANPSILLKEYGDLMGPRRPFVESLHSYGKSMMVLSPFSYAGNTPVCLRAVYSIRDFESPIQPMFFNPDYLRSLKDFWSSRGLTRGLLSSGLLMVSIALEHCANVHLYGFWPFSNHPLELNAVKNHYYDDKKGIWTVHYMPDEFDLLLRLHSQGVLRLHLGNCQPGRN</sequence>
<dbReference type="GO" id="GO:0000139">
    <property type="term" value="C:Golgi membrane"/>
    <property type="evidence" value="ECO:0007669"/>
    <property type="project" value="UniProtKB-SubCell"/>
</dbReference>
<dbReference type="InterPro" id="IPR001675">
    <property type="entry name" value="Glyco_trans_29"/>
</dbReference>
<feature type="transmembrane region" description="Helical" evidence="13">
    <location>
        <begin position="12"/>
        <end position="31"/>
    </location>
</feature>
<keyword evidence="10" id="KW-1015">Disulfide bond</keyword>
<dbReference type="GO" id="GO:0003828">
    <property type="term" value="F:alpha-N-acetylneuraminate alpha-2,8-sialyltransferase activity"/>
    <property type="evidence" value="ECO:0007669"/>
    <property type="project" value="TreeGrafter"/>
</dbReference>
<proteinExistence type="inferred from homology"/>
<dbReference type="AlphaFoldDB" id="A0A6P8T6Y7"/>
<keyword evidence="8" id="KW-0333">Golgi apparatus</keyword>
<dbReference type="InParanoid" id="A0A6P8T6Y7"/>
<keyword evidence="9 13" id="KW-0472">Membrane</keyword>